<evidence type="ECO:0000313" key="3">
    <source>
        <dbReference type="Proteomes" id="UP001500979"/>
    </source>
</evidence>
<proteinExistence type="predicted"/>
<keyword evidence="3" id="KW-1185">Reference proteome</keyword>
<evidence type="ECO:0000313" key="2">
    <source>
        <dbReference type="EMBL" id="GAA2820155.1"/>
    </source>
</evidence>
<evidence type="ECO:0000256" key="1">
    <source>
        <dbReference type="SAM" id="SignalP"/>
    </source>
</evidence>
<gene>
    <name evidence="2" type="ORF">GCM10010470_64340</name>
</gene>
<evidence type="ECO:0008006" key="4">
    <source>
        <dbReference type="Google" id="ProtNLM"/>
    </source>
</evidence>
<sequence>MVAVTAALSLATASPAPAETPQAFTPIESRYWGEPALRDLLGNPVDTEYTEGDISYQQFQRGWLYHSPQTGVHELHGEIASRFVRSGAHHQLGVPTTDELSTPDGVGRYNHFSAEASVYWTPETGAQAVSGQVRRFWADRGWETGRLSYPTTSTQPTPDGVGVFNHFLGIDRAGASVYWTKITGAHSVQGAIRDLWAANGWENGFGYPSSDELTTLDKAGRFNEFTGRDNPPASAYWHPATGAHFVAGPIMQRWHELRRELSYLKYPTSNPYEVSEGNSQVDFQGGYIRLDQNSGQVSDAPW</sequence>
<feature type="chain" id="PRO_5046571672" description="LGFP repeat-containing protein" evidence="1">
    <location>
        <begin position="19"/>
        <end position="302"/>
    </location>
</feature>
<dbReference type="EMBL" id="BAAAUX010000040">
    <property type="protein sequence ID" value="GAA2820155.1"/>
    <property type="molecule type" value="Genomic_DNA"/>
</dbReference>
<dbReference type="Proteomes" id="UP001500979">
    <property type="component" value="Unassembled WGS sequence"/>
</dbReference>
<dbReference type="Pfam" id="PF08310">
    <property type="entry name" value="LGFP"/>
    <property type="match status" value="4"/>
</dbReference>
<comment type="caution">
    <text evidence="2">The sequence shown here is derived from an EMBL/GenBank/DDBJ whole genome shotgun (WGS) entry which is preliminary data.</text>
</comment>
<accession>A0ABN3VMK9</accession>
<dbReference type="InterPro" id="IPR013207">
    <property type="entry name" value="LGFP"/>
</dbReference>
<reference evidence="2 3" key="1">
    <citation type="journal article" date="2019" name="Int. J. Syst. Evol. Microbiol.">
        <title>The Global Catalogue of Microorganisms (GCM) 10K type strain sequencing project: providing services to taxonomists for standard genome sequencing and annotation.</title>
        <authorList>
            <consortium name="The Broad Institute Genomics Platform"/>
            <consortium name="The Broad Institute Genome Sequencing Center for Infectious Disease"/>
            <person name="Wu L."/>
            <person name="Ma J."/>
        </authorList>
    </citation>
    <scope>NUCLEOTIDE SEQUENCE [LARGE SCALE GENOMIC DNA]</scope>
    <source>
        <strain evidence="2 3">JCM 9383</strain>
    </source>
</reference>
<keyword evidence="1" id="KW-0732">Signal</keyword>
<feature type="signal peptide" evidence="1">
    <location>
        <begin position="1"/>
        <end position="18"/>
    </location>
</feature>
<protein>
    <recommendedName>
        <fullName evidence="4">LGFP repeat-containing protein</fullName>
    </recommendedName>
</protein>
<name>A0ABN3VMK9_9PSEU</name>
<organism evidence="2 3">
    <name type="scientific">Saccharopolyspora taberi</name>
    <dbReference type="NCBI Taxonomy" id="60895"/>
    <lineage>
        <taxon>Bacteria</taxon>
        <taxon>Bacillati</taxon>
        <taxon>Actinomycetota</taxon>
        <taxon>Actinomycetes</taxon>
        <taxon>Pseudonocardiales</taxon>
        <taxon>Pseudonocardiaceae</taxon>
        <taxon>Saccharopolyspora</taxon>
    </lineage>
</organism>